<comment type="subunit">
    <text evidence="4">Monomer.</text>
</comment>
<dbReference type="EMBL" id="SOFP01000071">
    <property type="protein sequence ID" value="TFC11174.1"/>
    <property type="molecule type" value="Genomic_DNA"/>
</dbReference>
<dbReference type="OrthoDB" id="3208058at2"/>
<dbReference type="AlphaFoldDB" id="A0A4R8WK82"/>
<comment type="caution">
    <text evidence="6">The sequence shown here is derived from an EMBL/GenBank/DDBJ whole genome shotgun (WGS) entry which is preliminary data.</text>
</comment>
<reference evidence="6 7" key="1">
    <citation type="submission" date="2019-03" db="EMBL/GenBank/DDBJ databases">
        <title>Genomics of glacier-inhabiting Cryobacterium strains.</title>
        <authorList>
            <person name="Liu Q."/>
            <person name="Xin Y.-H."/>
        </authorList>
    </citation>
    <scope>NUCLEOTIDE SEQUENCE [LARGE SCALE GENOMIC DNA]</scope>
    <source>
        <strain evidence="6 7">MDT1-3</strain>
    </source>
</reference>
<dbReference type="GO" id="GO:0035447">
    <property type="term" value="F:mycothiol synthase activity"/>
    <property type="evidence" value="ECO:0007669"/>
    <property type="project" value="UniProtKB-UniRule"/>
</dbReference>
<dbReference type="Gene3D" id="3.40.630.30">
    <property type="match status" value="1"/>
</dbReference>
<keyword evidence="1 4" id="KW-0808">Transferase</keyword>
<comment type="similarity">
    <text evidence="4">Belongs to the acetyltransferase family. MshD subfamily.</text>
</comment>
<dbReference type="HAMAP" id="MF_01698">
    <property type="entry name" value="MshD"/>
    <property type="match status" value="1"/>
</dbReference>
<feature type="binding site" evidence="4">
    <location>
        <position position="223"/>
    </location>
    <ligand>
        <name>1D-myo-inositol 2-(L-cysteinylamino)-2-deoxy-alpha-D-glucopyranoside</name>
        <dbReference type="ChEBI" id="CHEBI:58887"/>
    </ligand>
</feature>
<sequence>MCVEFIRSGPDPADAAFTAELLGIAAEAEAADGYRPFNEQSLFDVSARRRTPLLLSDLGSYVGAVVTGRGELDLVVRPGARRLGHGAAALAALLPGVPGELTVWSHGDHPGAQALAARFGFIADRTLLQLRMPLPTGTGDVVDPADLDDSRAAATNIGHFRPGADDAEWVALNALVFANHPEQGALTLADLEARQSEPWFDAGDFLLARDRASGSMLGYNWLKIEPGEAVGEIYVIGVQPAAAGRGLGRRLMLAGLERLHSRGCTVAALYVEADSTAAVHLYRSLGFTDHTVDVQYRRDPR</sequence>
<dbReference type="CDD" id="cd04301">
    <property type="entry name" value="NAT_SF"/>
    <property type="match status" value="1"/>
</dbReference>
<evidence type="ECO:0000256" key="2">
    <source>
        <dbReference type="ARBA" id="ARBA00022737"/>
    </source>
</evidence>
<keyword evidence="3 4" id="KW-0012">Acyltransferase</keyword>
<dbReference type="Proteomes" id="UP000298412">
    <property type="component" value="Unassembled WGS sequence"/>
</dbReference>
<feature type="binding site" evidence="4">
    <location>
        <begin position="74"/>
        <end position="76"/>
    </location>
    <ligand>
        <name>acetyl-CoA</name>
        <dbReference type="ChEBI" id="CHEBI:57288"/>
        <label>1</label>
    </ligand>
</feature>
<dbReference type="GO" id="GO:0010125">
    <property type="term" value="P:mycothiol biosynthetic process"/>
    <property type="evidence" value="ECO:0007669"/>
    <property type="project" value="UniProtKB-UniRule"/>
</dbReference>
<dbReference type="InterPro" id="IPR017813">
    <property type="entry name" value="Mycothiol_AcTrfase"/>
</dbReference>
<dbReference type="EC" id="2.3.1.189" evidence="4"/>
<comment type="caution">
    <text evidence="4">Lacks conserved residue(s) required for the propagation of feature annotation.</text>
</comment>
<evidence type="ECO:0000259" key="5">
    <source>
        <dbReference type="PROSITE" id="PS51186"/>
    </source>
</evidence>
<protein>
    <recommendedName>
        <fullName evidence="4">Mycothiol acetyltransferase</fullName>
        <shortName evidence="4">MSH acetyltransferase</shortName>
        <ecNumber evidence="4">2.3.1.189</ecNumber>
    </recommendedName>
    <alternativeName>
        <fullName evidence="4">Mycothiol synthase</fullName>
    </alternativeName>
</protein>
<feature type="domain" description="N-acetyltransferase" evidence="5">
    <location>
        <begin position="158"/>
        <end position="301"/>
    </location>
</feature>
<dbReference type="InterPro" id="IPR050832">
    <property type="entry name" value="Bact_Acetyltransf"/>
</dbReference>
<dbReference type="InterPro" id="IPR000182">
    <property type="entry name" value="GNAT_dom"/>
</dbReference>
<proteinExistence type="inferred from homology"/>
<dbReference type="InterPro" id="IPR016181">
    <property type="entry name" value="Acyl_CoA_acyltransferase"/>
</dbReference>
<feature type="binding site" evidence="4">
    <location>
        <begin position="243"/>
        <end position="249"/>
    </location>
    <ligand>
        <name>acetyl-CoA</name>
        <dbReference type="ChEBI" id="CHEBI:57288"/>
        <label>2</label>
    </ligand>
</feature>
<evidence type="ECO:0000256" key="1">
    <source>
        <dbReference type="ARBA" id="ARBA00022679"/>
    </source>
</evidence>
<dbReference type="Pfam" id="PF00583">
    <property type="entry name" value="Acetyltransf_1"/>
    <property type="match status" value="1"/>
</dbReference>
<feature type="binding site" evidence="4">
    <location>
        <position position="39"/>
    </location>
    <ligand>
        <name>1D-myo-inositol 2-(L-cysteinylamino)-2-deoxy-alpha-D-glucopyranoside</name>
        <dbReference type="ChEBI" id="CHEBI:58887"/>
    </ligand>
</feature>
<dbReference type="PANTHER" id="PTHR43877">
    <property type="entry name" value="AMINOALKYLPHOSPHONATE N-ACETYLTRANSFERASE-RELATED-RELATED"/>
    <property type="match status" value="1"/>
</dbReference>
<accession>A0A4R8WK82</accession>
<gene>
    <name evidence="4 6" type="primary">mshD</name>
    <name evidence="6" type="ORF">E3O19_14455</name>
</gene>
<evidence type="ECO:0000313" key="7">
    <source>
        <dbReference type="Proteomes" id="UP000298412"/>
    </source>
</evidence>
<organism evidence="6 7">
    <name type="scientific">Cryobacterium algoritolerans</name>
    <dbReference type="NCBI Taxonomy" id="1259184"/>
    <lineage>
        <taxon>Bacteria</taxon>
        <taxon>Bacillati</taxon>
        <taxon>Actinomycetota</taxon>
        <taxon>Actinomycetes</taxon>
        <taxon>Micrococcales</taxon>
        <taxon>Microbacteriaceae</taxon>
        <taxon>Cryobacterium</taxon>
    </lineage>
</organism>
<dbReference type="PIRSF" id="PIRSF021524">
    <property type="entry name" value="MSH_acetyltransferase"/>
    <property type="match status" value="1"/>
</dbReference>
<dbReference type="PROSITE" id="PS51186">
    <property type="entry name" value="GNAT"/>
    <property type="match status" value="1"/>
</dbReference>
<dbReference type="NCBIfam" id="TIGR03448">
    <property type="entry name" value="mycothiol_MshD"/>
    <property type="match status" value="1"/>
</dbReference>
<evidence type="ECO:0000256" key="4">
    <source>
        <dbReference type="HAMAP-Rule" id="MF_01698"/>
    </source>
</evidence>
<comment type="catalytic activity">
    <reaction evidence="4">
        <text>1D-myo-inositol 2-(L-cysteinylamino)-2-deoxy-alpha-D-glucopyranoside + acetyl-CoA = mycothiol + CoA + H(+)</text>
        <dbReference type="Rhea" id="RHEA:26172"/>
        <dbReference type="ChEBI" id="CHEBI:15378"/>
        <dbReference type="ChEBI" id="CHEBI:16768"/>
        <dbReference type="ChEBI" id="CHEBI:57287"/>
        <dbReference type="ChEBI" id="CHEBI:57288"/>
        <dbReference type="ChEBI" id="CHEBI:58887"/>
        <dbReference type="EC" id="2.3.1.189"/>
    </reaction>
</comment>
<feature type="binding site" evidence="4">
    <location>
        <position position="232"/>
    </location>
    <ligand>
        <name>1D-myo-inositol 2-(L-cysteinylamino)-2-deoxy-alpha-D-glucopyranoside</name>
        <dbReference type="ChEBI" id="CHEBI:58887"/>
    </ligand>
</feature>
<dbReference type="SUPFAM" id="SSF55729">
    <property type="entry name" value="Acyl-CoA N-acyltransferases (Nat)"/>
    <property type="match status" value="1"/>
</dbReference>
<feature type="binding site" evidence="4">
    <location>
        <position position="270"/>
    </location>
    <ligand>
        <name>1D-myo-inositol 2-(L-cysteinylamino)-2-deoxy-alpha-D-glucopyranoside</name>
        <dbReference type="ChEBI" id="CHEBI:58887"/>
    </ligand>
</feature>
<name>A0A4R8WK82_9MICO</name>
<comment type="function">
    <text evidence="4">Catalyzes the transfer of acetyl from acetyl-CoA to desacetylmycothiol (Cys-GlcN-Ins) to form mycothiol.</text>
</comment>
<keyword evidence="2 4" id="KW-0677">Repeat</keyword>
<feature type="binding site" evidence="4">
    <location>
        <begin position="236"/>
        <end position="238"/>
    </location>
    <ligand>
        <name>acetyl-CoA</name>
        <dbReference type="ChEBI" id="CHEBI:57288"/>
        <label>2</label>
    </ligand>
</feature>
<keyword evidence="7" id="KW-1185">Reference proteome</keyword>
<evidence type="ECO:0000256" key="3">
    <source>
        <dbReference type="ARBA" id="ARBA00023315"/>
    </source>
</evidence>
<feature type="binding site" evidence="4">
    <location>
        <position position="182"/>
    </location>
    <ligand>
        <name>1D-myo-inositol 2-(L-cysteinylamino)-2-deoxy-alpha-D-glucopyranoside</name>
        <dbReference type="ChEBI" id="CHEBI:58887"/>
    </ligand>
</feature>
<evidence type="ECO:0000313" key="6">
    <source>
        <dbReference type="EMBL" id="TFC11174.1"/>
    </source>
</evidence>